<keyword evidence="3" id="KW-1185">Reference proteome</keyword>
<dbReference type="PANTHER" id="PTHR12243">
    <property type="entry name" value="MADF DOMAIN TRANSCRIPTION FACTOR"/>
    <property type="match status" value="1"/>
</dbReference>
<evidence type="ECO:0000259" key="1">
    <source>
        <dbReference type="PROSITE" id="PS51029"/>
    </source>
</evidence>
<accession>A0A8S4G4N9</accession>
<reference evidence="2" key="1">
    <citation type="submission" date="2020-11" db="EMBL/GenBank/DDBJ databases">
        <authorList>
            <person name="Whiteford S."/>
        </authorList>
    </citation>
    <scope>NUCLEOTIDE SEQUENCE</scope>
</reference>
<dbReference type="InterPro" id="IPR006578">
    <property type="entry name" value="MADF-dom"/>
</dbReference>
<dbReference type="Pfam" id="PF10545">
    <property type="entry name" value="MADF_DNA_bdg"/>
    <property type="match status" value="1"/>
</dbReference>
<comment type="caution">
    <text evidence="2">The sequence shown here is derived from an EMBL/GenBank/DDBJ whole genome shotgun (WGS) entry which is preliminary data.</text>
</comment>
<dbReference type="AlphaFoldDB" id="A0A8S4G4N9"/>
<dbReference type="PANTHER" id="PTHR12243:SF67">
    <property type="entry name" value="COREPRESSOR OF PANGOLIN, ISOFORM A-RELATED"/>
    <property type="match status" value="1"/>
</dbReference>
<dbReference type="PROSITE" id="PS51029">
    <property type="entry name" value="MADF"/>
    <property type="match status" value="1"/>
</dbReference>
<feature type="domain" description="MADF" evidence="1">
    <location>
        <begin position="3"/>
        <end position="89"/>
    </location>
</feature>
<dbReference type="Proteomes" id="UP000653454">
    <property type="component" value="Unassembled WGS sequence"/>
</dbReference>
<organism evidence="2 3">
    <name type="scientific">Plutella xylostella</name>
    <name type="common">Diamondback moth</name>
    <name type="synonym">Plutella maculipennis</name>
    <dbReference type="NCBI Taxonomy" id="51655"/>
    <lineage>
        <taxon>Eukaryota</taxon>
        <taxon>Metazoa</taxon>
        <taxon>Ecdysozoa</taxon>
        <taxon>Arthropoda</taxon>
        <taxon>Hexapoda</taxon>
        <taxon>Insecta</taxon>
        <taxon>Pterygota</taxon>
        <taxon>Neoptera</taxon>
        <taxon>Endopterygota</taxon>
        <taxon>Lepidoptera</taxon>
        <taxon>Glossata</taxon>
        <taxon>Ditrysia</taxon>
        <taxon>Yponomeutoidea</taxon>
        <taxon>Plutellidae</taxon>
        <taxon>Plutella</taxon>
    </lineage>
</organism>
<evidence type="ECO:0000313" key="3">
    <source>
        <dbReference type="Proteomes" id="UP000653454"/>
    </source>
</evidence>
<dbReference type="InterPro" id="IPR039353">
    <property type="entry name" value="TF_Adf1"/>
</dbReference>
<proteinExistence type="predicted"/>
<gene>
    <name evidence="2" type="ORF">PLXY2_LOCUS14350</name>
</gene>
<dbReference type="SMART" id="SM00595">
    <property type="entry name" value="MADF"/>
    <property type="match status" value="1"/>
</dbReference>
<sequence length="229" mass="26708">MKAFIEKVHGNPCLWDENSLAYRDTFRREMCWEAVAKECGIESGKEAKLMWKRLKDSHREALRRRRLDSHIVKPWKYEKIMEFILPNYNRPSQSLEPHNDSNIGDKKTIDLPVMVKTEVSDDQEFIGMEEVLEPQARLQERVRRRRKLAIPMKVRQRRNVLSQSDGLTELFNSLCQKTRRLPKILQLQVQRDVFAAVSKAEEAALSLEVPGMHSAERGTESECDSLTSQ</sequence>
<dbReference type="EMBL" id="CAJHNJ030000124">
    <property type="protein sequence ID" value="CAG9136093.1"/>
    <property type="molecule type" value="Genomic_DNA"/>
</dbReference>
<protein>
    <submittedName>
        <fullName evidence="2">(diamondback moth) hypothetical protein</fullName>
    </submittedName>
</protein>
<evidence type="ECO:0000313" key="2">
    <source>
        <dbReference type="EMBL" id="CAG9136093.1"/>
    </source>
</evidence>
<name>A0A8S4G4N9_PLUXY</name>